<gene>
    <name evidence="1" type="ORF">RAS_05910</name>
</gene>
<name>A0A510G749_9RICK</name>
<keyword evidence="2" id="KW-1185">Reference proteome</keyword>
<evidence type="ECO:0000313" key="2">
    <source>
        <dbReference type="Proteomes" id="UP000321183"/>
    </source>
</evidence>
<evidence type="ECO:0000313" key="1">
    <source>
        <dbReference type="EMBL" id="BBJ31482.1"/>
    </source>
</evidence>
<reference evidence="1 2" key="1">
    <citation type="submission" date="2019-04" db="EMBL/GenBank/DDBJ databases">
        <title>Draft genome sequence of Rickettsia asiatica Maytaro1284.</title>
        <authorList>
            <person name="Thu M."/>
            <person name="Qiu Y."/>
            <person name="Nakao R."/>
        </authorList>
    </citation>
    <scope>NUCLEOTIDE SEQUENCE [LARGE SCALE GENOMIC DNA]</scope>
    <source>
        <strain evidence="1 2">Maytaro1284</strain>
    </source>
</reference>
<protein>
    <submittedName>
        <fullName evidence="1">Uncharacterized protein</fullName>
    </submittedName>
</protein>
<proteinExistence type="predicted"/>
<dbReference type="EMBL" id="AP019563">
    <property type="protein sequence ID" value="BBJ31482.1"/>
    <property type="molecule type" value="Genomic_DNA"/>
</dbReference>
<dbReference type="AlphaFoldDB" id="A0A510G749"/>
<accession>A0A510G749</accession>
<organism evidence="1 2">
    <name type="scientific">Rickettsia asiatica</name>
    <dbReference type="NCBI Taxonomy" id="238800"/>
    <lineage>
        <taxon>Bacteria</taxon>
        <taxon>Pseudomonadati</taxon>
        <taxon>Pseudomonadota</taxon>
        <taxon>Alphaproteobacteria</taxon>
        <taxon>Rickettsiales</taxon>
        <taxon>Rickettsiaceae</taxon>
        <taxon>Rickettsieae</taxon>
        <taxon>Rickettsia</taxon>
        <taxon>spotted fever group</taxon>
    </lineage>
</organism>
<sequence>MMAKFDRAKEPPKHTKDEIVLSAYNTIEQFNWSEAEYDNYIKAMLAAQTEELNQKSKYNEGKTDRKVEGIKIGKTRKNMLADNEPIEKIIKYAKLSKEEIEKLKE</sequence>
<dbReference type="KEGG" id="ras:RAS_05910"/>
<dbReference type="Proteomes" id="UP000321183">
    <property type="component" value="Chromosome"/>
</dbReference>
<dbReference type="RefSeq" id="WP_232049316.1">
    <property type="nucleotide sequence ID" value="NZ_AP019563.1"/>
</dbReference>